<evidence type="ECO:0000259" key="18">
    <source>
        <dbReference type="PROSITE" id="PS51192"/>
    </source>
</evidence>
<dbReference type="RefSeq" id="WP_271434597.1">
    <property type="nucleotide sequence ID" value="NZ_CP073355.1"/>
</dbReference>
<evidence type="ECO:0000259" key="19">
    <source>
        <dbReference type="PROSITE" id="PS51194"/>
    </source>
</evidence>
<keyword evidence="9 16" id="KW-0547">Nucleotide-binding</keyword>
<dbReference type="InterPro" id="IPR027417">
    <property type="entry name" value="P-loop_NTPase"/>
</dbReference>
<keyword evidence="7" id="KW-0997">Cell inner membrane</keyword>
<evidence type="ECO:0000256" key="13">
    <source>
        <dbReference type="ARBA" id="ARBA00022967"/>
    </source>
</evidence>
<dbReference type="FunFam" id="3.90.1440.10:FF:000002">
    <property type="entry name" value="Protein translocase subunit SecA"/>
    <property type="match status" value="1"/>
</dbReference>
<keyword evidence="10" id="KW-0862">Zinc</keyword>
<keyword evidence="12 16" id="KW-0653">Protein transport</keyword>
<dbReference type="SMART" id="SM00957">
    <property type="entry name" value="SecA_DEAD"/>
    <property type="match status" value="1"/>
</dbReference>
<keyword evidence="6 16" id="KW-0963">Cytoplasm</keyword>
<accession>A0AAX3BBK4</accession>
<reference evidence="21" key="2">
    <citation type="submission" date="2022-06" db="EMBL/GenBank/DDBJ databases">
        <title>Thermospira aquatica gen. nov., sp. nov.</title>
        <authorList>
            <person name="Ben Ali Gam Z."/>
            <person name="Labat M."/>
        </authorList>
    </citation>
    <scope>NUCLEOTIDE SEQUENCE</scope>
    <source>
        <strain evidence="21">F1F22</strain>
    </source>
</reference>
<dbReference type="CDD" id="cd17928">
    <property type="entry name" value="DEXDc_SecA"/>
    <property type="match status" value="1"/>
</dbReference>
<dbReference type="EMBL" id="CP073355">
    <property type="protein sequence ID" value="URA09468.1"/>
    <property type="molecule type" value="Genomic_DNA"/>
</dbReference>
<feature type="binding site" evidence="16">
    <location>
        <position position="524"/>
    </location>
    <ligand>
        <name>ATP</name>
        <dbReference type="ChEBI" id="CHEBI:30616"/>
    </ligand>
</feature>
<evidence type="ECO:0000256" key="12">
    <source>
        <dbReference type="ARBA" id="ARBA00022927"/>
    </source>
</evidence>
<dbReference type="InterPro" id="IPR000185">
    <property type="entry name" value="SecA"/>
</dbReference>
<reference evidence="21" key="1">
    <citation type="submission" date="2021-04" db="EMBL/GenBank/DDBJ databases">
        <authorList>
            <person name="Postec A."/>
        </authorList>
    </citation>
    <scope>NUCLEOTIDE SEQUENCE</scope>
    <source>
        <strain evidence="21">F1F22</strain>
    </source>
</reference>
<evidence type="ECO:0000256" key="4">
    <source>
        <dbReference type="ARBA" id="ARBA00022448"/>
    </source>
</evidence>
<keyword evidence="8" id="KW-0479">Metal-binding</keyword>
<dbReference type="InterPro" id="IPR011130">
    <property type="entry name" value="SecA_preprotein_X-link_dom"/>
</dbReference>
<dbReference type="Gene3D" id="1.10.3060.10">
    <property type="entry name" value="Helical scaffold and wing domains of SecA"/>
    <property type="match status" value="1"/>
</dbReference>
<evidence type="ECO:0000256" key="17">
    <source>
        <dbReference type="RuleBase" id="RU003874"/>
    </source>
</evidence>
<evidence type="ECO:0000256" key="15">
    <source>
        <dbReference type="ARBA" id="ARBA00023136"/>
    </source>
</evidence>
<comment type="similarity">
    <text evidence="3 16 17">Belongs to the SecA family.</text>
</comment>
<evidence type="ECO:0000256" key="2">
    <source>
        <dbReference type="ARBA" id="ARBA00004170"/>
    </source>
</evidence>
<dbReference type="PROSITE" id="PS51196">
    <property type="entry name" value="SECA_MOTOR_DEAD"/>
    <property type="match status" value="1"/>
</dbReference>
<dbReference type="GO" id="GO:0046872">
    <property type="term" value="F:metal ion binding"/>
    <property type="evidence" value="ECO:0007669"/>
    <property type="project" value="UniProtKB-KW"/>
</dbReference>
<dbReference type="PANTHER" id="PTHR30612">
    <property type="entry name" value="SECA INNER MEMBRANE COMPONENT OF SEC PROTEIN SECRETION SYSTEM"/>
    <property type="match status" value="1"/>
</dbReference>
<evidence type="ECO:0000256" key="8">
    <source>
        <dbReference type="ARBA" id="ARBA00022723"/>
    </source>
</evidence>
<feature type="binding site" evidence="16">
    <location>
        <position position="89"/>
    </location>
    <ligand>
        <name>ATP</name>
        <dbReference type="ChEBI" id="CHEBI:30616"/>
    </ligand>
</feature>
<dbReference type="InterPro" id="IPR004027">
    <property type="entry name" value="SEC_C_motif"/>
</dbReference>
<dbReference type="PANTHER" id="PTHR30612:SF0">
    <property type="entry name" value="CHLOROPLAST PROTEIN-TRANSPORTING ATPASE"/>
    <property type="match status" value="1"/>
</dbReference>
<dbReference type="InterPro" id="IPR011115">
    <property type="entry name" value="SecA_DEAD"/>
</dbReference>
<dbReference type="PROSITE" id="PS01312">
    <property type="entry name" value="SECA"/>
    <property type="match status" value="1"/>
</dbReference>
<dbReference type="GO" id="GO:0005829">
    <property type="term" value="C:cytosol"/>
    <property type="evidence" value="ECO:0007669"/>
    <property type="project" value="TreeGrafter"/>
</dbReference>
<keyword evidence="14 16" id="KW-0811">Translocation</keyword>
<dbReference type="Pfam" id="PF02810">
    <property type="entry name" value="SEC-C"/>
    <property type="match status" value="1"/>
</dbReference>
<evidence type="ECO:0000259" key="20">
    <source>
        <dbReference type="PROSITE" id="PS51196"/>
    </source>
</evidence>
<sequence length="883" mass="101942">MGIFTSLLYAIIGTKQQRDIKKLRPFVEKVNAFEPVISTLSNDALAHKTEEFKQRLAGGETLDDILPEAYAVVREVAKRTLNMRHFDVQIMGGVVLHQGKIAEMKTGEGKTLVATLPLYLNALTGKGAHLVTVNDYLARRDAVWMGPIYRFLGLSVGIINHEKSYYVDWEDISQYKTTYRECSRQEAYRCDITYGTNNEFGFDYLRDNMVFAREQKVQRGHYYAIVDEVDSILIDEARTPLIISGPTEETTDLYYRVDKIVPRLTEAQVNEKNEPIEGTGDYAVDEKDKTVVLTEQGIEKIEQLLGIKELYSPKNSKLVHHIIQAIRAHRLYHRDVDYVVENGEVVIVDEFTGRKMPGRRWSDGLHQAIEAKERVSIRQEFQTLATITFQNYFRMYEKLAGMTGTAETEAQEFYSIYHLDVVVIPPNVPVQRIDAPDKIYINENAKFKAIVRDVEEHHKKGQPILIGTISVEKSERLSKLLQQRRIPHNVLNAKYHEKEAEIIAQAGQAYAVTIATNMAGRGTDIKLAPGVKELGGLLVIGSERHESRRIDNQLRGRSGRQGDPGYSQFYVSLEDDLMRLFGMDSRIQMMKSLGFSEDEEIQSKLISNAIENAQKRVENRNFEIRKHLLEYDNVMNEQRTYIYRLRDEILDIHHHPEVIDTIIDRVIEDKVSTFSQPTRPHMWPKDELEKWLKLQFMVDLGQWQPADYNTTKQTLTRLIKTRVWDRFQGIPEQVRYDAIKYVLLSTLDARWKEHLRAIDYIQESIGLRQYASKNPIVEYKVEAFDLFARMRSNFMADALAMLAHLEIQMQVAEELPVETGPQRIEAQHTEFGQFGTMKAASPMEKPKPVQRGQKLGRNDPCWCGSGKKYKYCHYDADHRQQRV</sequence>
<evidence type="ECO:0000256" key="9">
    <source>
        <dbReference type="ARBA" id="ARBA00022741"/>
    </source>
</evidence>
<dbReference type="EC" id="7.4.2.8" evidence="16"/>
<dbReference type="NCBIfam" id="TIGR00963">
    <property type="entry name" value="secA"/>
    <property type="match status" value="1"/>
</dbReference>
<dbReference type="GO" id="GO:0008564">
    <property type="term" value="F:protein-exporting ATPase activity"/>
    <property type="evidence" value="ECO:0007669"/>
    <property type="project" value="UniProtKB-EC"/>
</dbReference>
<evidence type="ECO:0000256" key="7">
    <source>
        <dbReference type="ARBA" id="ARBA00022519"/>
    </source>
</evidence>
<comment type="cofactor">
    <cofactor evidence="1">
        <name>Zn(2+)</name>
        <dbReference type="ChEBI" id="CHEBI:29105"/>
    </cofactor>
</comment>
<dbReference type="HAMAP" id="MF_01382">
    <property type="entry name" value="SecA"/>
    <property type="match status" value="1"/>
</dbReference>
<comment type="function">
    <text evidence="16">Part of the Sec protein translocase complex. Interacts with the SecYEG preprotein conducting channel. Has a central role in coupling the hydrolysis of ATP to the transfer of proteins into and across the cell membrane, serving as an ATP-driven molecular motor driving the stepwise translocation of polypeptide chains across the membrane.</text>
</comment>
<dbReference type="NCBIfam" id="NF006630">
    <property type="entry name" value="PRK09200.1"/>
    <property type="match status" value="1"/>
</dbReference>
<dbReference type="Pfam" id="PF21090">
    <property type="entry name" value="P-loop_SecA"/>
    <property type="match status" value="2"/>
</dbReference>
<dbReference type="InterPro" id="IPR001650">
    <property type="entry name" value="Helicase_C-like"/>
</dbReference>
<feature type="domain" description="Helicase C-terminal" evidence="19">
    <location>
        <begin position="446"/>
        <end position="618"/>
    </location>
</feature>
<dbReference type="InterPro" id="IPR014001">
    <property type="entry name" value="Helicase_ATP-bd"/>
</dbReference>
<feature type="binding site" evidence="16">
    <location>
        <begin position="107"/>
        <end position="111"/>
    </location>
    <ligand>
        <name>ATP</name>
        <dbReference type="ChEBI" id="CHEBI:30616"/>
    </ligand>
</feature>
<evidence type="ECO:0000256" key="11">
    <source>
        <dbReference type="ARBA" id="ARBA00022840"/>
    </source>
</evidence>
<dbReference type="NCBIfam" id="NF009538">
    <property type="entry name" value="PRK12904.1"/>
    <property type="match status" value="1"/>
</dbReference>
<dbReference type="FunFam" id="3.40.50.300:FF:000429">
    <property type="entry name" value="Preprotein translocase subunit SecA"/>
    <property type="match status" value="1"/>
</dbReference>
<evidence type="ECO:0000256" key="14">
    <source>
        <dbReference type="ARBA" id="ARBA00023010"/>
    </source>
</evidence>
<dbReference type="Pfam" id="PF07516">
    <property type="entry name" value="SecA_SW"/>
    <property type="match status" value="1"/>
</dbReference>
<dbReference type="AlphaFoldDB" id="A0AAX3BBK4"/>
<evidence type="ECO:0000256" key="3">
    <source>
        <dbReference type="ARBA" id="ARBA00007650"/>
    </source>
</evidence>
<dbReference type="GO" id="GO:0043952">
    <property type="term" value="P:protein transport by the Sec complex"/>
    <property type="evidence" value="ECO:0007669"/>
    <property type="project" value="TreeGrafter"/>
</dbReference>
<dbReference type="Pfam" id="PF01043">
    <property type="entry name" value="SecA_PP_bind"/>
    <property type="match status" value="1"/>
</dbReference>
<dbReference type="PROSITE" id="PS51192">
    <property type="entry name" value="HELICASE_ATP_BIND_1"/>
    <property type="match status" value="1"/>
</dbReference>
<keyword evidence="4 16" id="KW-0813">Transport</keyword>
<dbReference type="PROSITE" id="PS51194">
    <property type="entry name" value="HELICASE_CTER"/>
    <property type="match status" value="1"/>
</dbReference>
<keyword evidence="22" id="KW-1185">Reference proteome</keyword>
<comment type="subcellular location">
    <subcellularLocation>
        <location evidence="16">Cell membrane</location>
        <topology evidence="16">Peripheral membrane protein</topology>
        <orientation evidence="16">Cytoplasmic side</orientation>
    </subcellularLocation>
    <subcellularLocation>
        <location evidence="16">Cytoplasm</location>
    </subcellularLocation>
    <subcellularLocation>
        <location evidence="2">Membrane</location>
        <topology evidence="2">Peripheral membrane protein</topology>
    </subcellularLocation>
    <text evidence="16">Distribution is 50-50.</text>
</comment>
<dbReference type="GO" id="GO:0005886">
    <property type="term" value="C:plasma membrane"/>
    <property type="evidence" value="ECO:0007669"/>
    <property type="project" value="UniProtKB-SubCell"/>
</dbReference>
<dbReference type="Proteomes" id="UP001056539">
    <property type="component" value="Chromosome"/>
</dbReference>
<dbReference type="PRINTS" id="PR00906">
    <property type="entry name" value="SECA"/>
</dbReference>
<evidence type="ECO:0000313" key="21">
    <source>
        <dbReference type="EMBL" id="URA09468.1"/>
    </source>
</evidence>
<organism evidence="21 22">
    <name type="scientific">Thermospira aquatica</name>
    <dbReference type="NCBI Taxonomy" id="2828656"/>
    <lineage>
        <taxon>Bacteria</taxon>
        <taxon>Pseudomonadati</taxon>
        <taxon>Spirochaetota</taxon>
        <taxon>Spirochaetia</taxon>
        <taxon>Brevinematales</taxon>
        <taxon>Thermospiraceae</taxon>
        <taxon>Thermospira</taxon>
    </lineage>
</organism>
<dbReference type="GO" id="GO:0031522">
    <property type="term" value="C:cell envelope Sec protein transport complex"/>
    <property type="evidence" value="ECO:0007669"/>
    <property type="project" value="TreeGrafter"/>
</dbReference>
<keyword evidence="11 16" id="KW-0067">ATP-binding</keyword>
<dbReference type="InterPro" id="IPR011116">
    <property type="entry name" value="SecA_Wing/Scaffold"/>
</dbReference>
<dbReference type="InterPro" id="IPR036266">
    <property type="entry name" value="SecA_Wing/Scaffold_sf"/>
</dbReference>
<dbReference type="GO" id="GO:0065002">
    <property type="term" value="P:intracellular protein transmembrane transport"/>
    <property type="evidence" value="ECO:0007669"/>
    <property type="project" value="UniProtKB-UniRule"/>
</dbReference>
<dbReference type="InterPro" id="IPR044722">
    <property type="entry name" value="SecA_SF2_C"/>
</dbReference>
<evidence type="ECO:0000256" key="10">
    <source>
        <dbReference type="ARBA" id="ARBA00022833"/>
    </source>
</evidence>
<dbReference type="InterPro" id="IPR036670">
    <property type="entry name" value="SecA_X-link_sf"/>
</dbReference>
<dbReference type="Gene3D" id="3.90.1440.10">
    <property type="entry name" value="SecA, preprotein cross-linking domain"/>
    <property type="match status" value="1"/>
</dbReference>
<feature type="domain" description="Helicase ATP-binding" evidence="18">
    <location>
        <begin position="91"/>
        <end position="265"/>
    </location>
</feature>
<dbReference type="Pfam" id="PF07517">
    <property type="entry name" value="SecA_DEAD"/>
    <property type="match status" value="1"/>
</dbReference>
<evidence type="ECO:0000256" key="1">
    <source>
        <dbReference type="ARBA" id="ARBA00001947"/>
    </source>
</evidence>
<name>A0AAX3BBK4_9SPIR</name>
<keyword evidence="5 16" id="KW-1003">Cell membrane</keyword>
<dbReference type="Gene3D" id="3.40.50.300">
    <property type="entry name" value="P-loop containing nucleotide triphosphate hydrolases"/>
    <property type="match status" value="3"/>
</dbReference>
<keyword evidence="15 16" id="KW-0472">Membrane</keyword>
<dbReference type="SUPFAM" id="SSF52540">
    <property type="entry name" value="P-loop containing nucleoside triphosphate hydrolases"/>
    <property type="match status" value="2"/>
</dbReference>
<evidence type="ECO:0000256" key="6">
    <source>
        <dbReference type="ARBA" id="ARBA00022490"/>
    </source>
</evidence>
<dbReference type="KEGG" id="taqu:KDW03_08195"/>
<dbReference type="SMART" id="SM00958">
    <property type="entry name" value="SecA_PP_bind"/>
    <property type="match status" value="1"/>
</dbReference>
<feature type="domain" description="SecA family profile" evidence="20">
    <location>
        <begin position="5"/>
        <end position="602"/>
    </location>
</feature>
<dbReference type="InterPro" id="IPR020937">
    <property type="entry name" value="SecA_CS"/>
</dbReference>
<protein>
    <recommendedName>
        <fullName evidence="16 17">Protein translocase subunit SecA</fullName>
        <ecNumber evidence="16">7.4.2.8</ecNumber>
    </recommendedName>
</protein>
<proteinExistence type="inferred from homology"/>
<dbReference type="GO" id="GO:0006605">
    <property type="term" value="P:protein targeting"/>
    <property type="evidence" value="ECO:0007669"/>
    <property type="project" value="UniProtKB-UniRule"/>
</dbReference>
<dbReference type="GO" id="GO:0017038">
    <property type="term" value="P:protein import"/>
    <property type="evidence" value="ECO:0007669"/>
    <property type="project" value="InterPro"/>
</dbReference>
<evidence type="ECO:0000256" key="5">
    <source>
        <dbReference type="ARBA" id="ARBA00022475"/>
    </source>
</evidence>
<comment type="subunit">
    <text evidence="16">Monomer and homodimer. Part of the essential Sec protein translocation apparatus which comprises SecA, SecYEG and auxiliary proteins SecDF. Other proteins may also be involved.</text>
</comment>
<evidence type="ECO:0000256" key="16">
    <source>
        <dbReference type="HAMAP-Rule" id="MF_01382"/>
    </source>
</evidence>
<dbReference type="SUPFAM" id="SSF81886">
    <property type="entry name" value="Helical scaffold and wing domains of SecA"/>
    <property type="match status" value="1"/>
</dbReference>
<keyword evidence="13 16" id="KW-1278">Translocase</keyword>
<dbReference type="SUPFAM" id="SSF81767">
    <property type="entry name" value="Pre-protein crosslinking domain of SecA"/>
    <property type="match status" value="1"/>
</dbReference>
<dbReference type="InterPro" id="IPR014018">
    <property type="entry name" value="SecA_motor_DEAD"/>
</dbReference>
<gene>
    <name evidence="16 21" type="primary">secA</name>
    <name evidence="21" type="ORF">KDW03_08195</name>
</gene>
<evidence type="ECO:0000313" key="22">
    <source>
        <dbReference type="Proteomes" id="UP001056539"/>
    </source>
</evidence>
<dbReference type="GO" id="GO:0005524">
    <property type="term" value="F:ATP binding"/>
    <property type="evidence" value="ECO:0007669"/>
    <property type="project" value="UniProtKB-UniRule"/>
</dbReference>
<dbReference type="CDD" id="cd18803">
    <property type="entry name" value="SF2_C_secA"/>
    <property type="match status" value="1"/>
</dbReference>
<comment type="catalytic activity">
    <reaction evidence="16">
        <text>ATP + H2O + cellular proteinSide 1 = ADP + phosphate + cellular proteinSide 2.</text>
        <dbReference type="EC" id="7.4.2.8"/>
    </reaction>
</comment>